<sequence>MPVTRNISAAIIDRITAHFLVNHQKEVRMAEDFVGRLHIKTPGVRQLVVNLSGGNQQKVMLGKWLATHPKVVFMDEPTRGIDVGAKAELHSLLRDLSKQGIGVVLISSELPEIIGMCDRVLVMREGRINGELTGDSITEENIMRYAAFRHDSLAV</sequence>
<reference evidence="8 9" key="1">
    <citation type="submission" date="2019-03" db="EMBL/GenBank/DDBJ databases">
        <title>Genomic Encyclopedia of Type Strains, Phase IV (KMG-IV): sequencing the most valuable type-strain genomes for metagenomic binning, comparative biology and taxonomic classification.</title>
        <authorList>
            <person name="Goeker M."/>
        </authorList>
    </citation>
    <scope>NUCLEOTIDE SEQUENCE [LARGE SCALE GENOMIC DNA]</scope>
    <source>
        <strain evidence="8 9">LX-B</strain>
    </source>
</reference>
<keyword evidence="1" id="KW-0813">Transport</keyword>
<name>A0A4R1RVB1_HYDET</name>
<evidence type="ECO:0000259" key="7">
    <source>
        <dbReference type="Pfam" id="PF00005"/>
    </source>
</evidence>
<keyword evidence="4" id="KW-0067">ATP-binding</keyword>
<evidence type="ECO:0000256" key="4">
    <source>
        <dbReference type="ARBA" id="ARBA00022840"/>
    </source>
</evidence>
<dbReference type="InterPro" id="IPR050107">
    <property type="entry name" value="ABC_carbohydrate_import_ATPase"/>
</dbReference>
<keyword evidence="6" id="KW-0472">Membrane</keyword>
<dbReference type="Gene3D" id="3.40.50.300">
    <property type="entry name" value="P-loop containing nucleotide triphosphate hydrolases"/>
    <property type="match status" value="1"/>
</dbReference>
<dbReference type="EMBL" id="SLUN01000011">
    <property type="protein sequence ID" value="TCL69882.1"/>
    <property type="molecule type" value="Genomic_DNA"/>
</dbReference>
<evidence type="ECO:0000256" key="3">
    <source>
        <dbReference type="ARBA" id="ARBA00022741"/>
    </source>
</evidence>
<proteinExistence type="predicted"/>
<dbReference type="Pfam" id="PF00005">
    <property type="entry name" value="ABC_tran"/>
    <property type="match status" value="1"/>
</dbReference>
<comment type="caution">
    <text evidence="8">The sequence shown here is derived from an EMBL/GenBank/DDBJ whole genome shotgun (WGS) entry which is preliminary data.</text>
</comment>
<dbReference type="InterPro" id="IPR027417">
    <property type="entry name" value="P-loop_NTPase"/>
</dbReference>
<organism evidence="8 9">
    <name type="scientific">Hydrogenispora ethanolica</name>
    <dbReference type="NCBI Taxonomy" id="1082276"/>
    <lineage>
        <taxon>Bacteria</taxon>
        <taxon>Bacillati</taxon>
        <taxon>Bacillota</taxon>
        <taxon>Hydrogenispora</taxon>
    </lineage>
</organism>
<evidence type="ECO:0000313" key="8">
    <source>
        <dbReference type="EMBL" id="TCL69882.1"/>
    </source>
</evidence>
<dbReference type="Proteomes" id="UP000295008">
    <property type="component" value="Unassembled WGS sequence"/>
</dbReference>
<evidence type="ECO:0000313" key="9">
    <source>
        <dbReference type="Proteomes" id="UP000295008"/>
    </source>
</evidence>
<keyword evidence="3" id="KW-0547">Nucleotide-binding</keyword>
<accession>A0A4R1RVB1</accession>
<protein>
    <submittedName>
        <fullName evidence="8">ABC transporter family protein</fullName>
    </submittedName>
</protein>
<feature type="domain" description="ABC transporter" evidence="7">
    <location>
        <begin position="22"/>
        <end position="78"/>
    </location>
</feature>
<dbReference type="SUPFAM" id="SSF52540">
    <property type="entry name" value="P-loop containing nucleoside triphosphate hydrolases"/>
    <property type="match status" value="1"/>
</dbReference>
<evidence type="ECO:0000256" key="6">
    <source>
        <dbReference type="ARBA" id="ARBA00023136"/>
    </source>
</evidence>
<gene>
    <name evidence="8" type="ORF">EDC14_10113</name>
</gene>
<keyword evidence="9" id="KW-1185">Reference proteome</keyword>
<evidence type="ECO:0000256" key="2">
    <source>
        <dbReference type="ARBA" id="ARBA00022475"/>
    </source>
</evidence>
<keyword evidence="5" id="KW-1278">Translocase</keyword>
<evidence type="ECO:0000256" key="5">
    <source>
        <dbReference type="ARBA" id="ARBA00022967"/>
    </source>
</evidence>
<dbReference type="AlphaFoldDB" id="A0A4R1RVB1"/>
<keyword evidence="2" id="KW-1003">Cell membrane</keyword>
<dbReference type="PANTHER" id="PTHR43790:SF3">
    <property type="entry name" value="D-ALLOSE IMPORT ATP-BINDING PROTEIN ALSA-RELATED"/>
    <property type="match status" value="1"/>
</dbReference>
<evidence type="ECO:0000256" key="1">
    <source>
        <dbReference type="ARBA" id="ARBA00022448"/>
    </source>
</evidence>
<dbReference type="InterPro" id="IPR003439">
    <property type="entry name" value="ABC_transporter-like_ATP-bd"/>
</dbReference>
<dbReference type="PANTHER" id="PTHR43790">
    <property type="entry name" value="CARBOHYDRATE TRANSPORT ATP-BINDING PROTEIN MG119-RELATED"/>
    <property type="match status" value="1"/>
</dbReference>
<dbReference type="GO" id="GO:0016887">
    <property type="term" value="F:ATP hydrolysis activity"/>
    <property type="evidence" value="ECO:0007669"/>
    <property type="project" value="InterPro"/>
</dbReference>
<dbReference type="GO" id="GO:0005524">
    <property type="term" value="F:ATP binding"/>
    <property type="evidence" value="ECO:0007669"/>
    <property type="project" value="UniProtKB-KW"/>
</dbReference>